<sequence>MGWVTEWVYDMADKAGLSCHTYDMADKAGLTCHDENGAAASSSAYDTLQQINQVVSNSPRWTSQWFQEFFNRTGATCGTLDDQAAGSSSNCSEAMEQSIAQEEPWIGELIQLLIRHLDVLGCDEDEAMDEDANLKDEMLRFLRNHFNLQQAQLDHLLRQGQDWMRLNFPDLYEILRQFTAASLAPETCLQQLPFGKRSVGENGES</sequence>
<organism evidence="1 2">
    <name type="scientific">Ophiocordyceps australis</name>
    <dbReference type="NCBI Taxonomy" id="1399860"/>
    <lineage>
        <taxon>Eukaryota</taxon>
        <taxon>Fungi</taxon>
        <taxon>Dikarya</taxon>
        <taxon>Ascomycota</taxon>
        <taxon>Pezizomycotina</taxon>
        <taxon>Sordariomycetes</taxon>
        <taxon>Hypocreomycetidae</taxon>
        <taxon>Hypocreales</taxon>
        <taxon>Ophiocordycipitaceae</taxon>
        <taxon>Ophiocordyceps</taxon>
    </lineage>
</organism>
<name>A0A2C5ZQI3_9HYPO</name>
<accession>A0A2C5ZQI3</accession>
<dbReference type="OrthoDB" id="10528191at2759"/>
<protein>
    <submittedName>
        <fullName evidence="1">Uncharacterized protein</fullName>
    </submittedName>
</protein>
<gene>
    <name evidence="1" type="ORF">CDD82_7075</name>
</gene>
<reference evidence="1 2" key="1">
    <citation type="submission" date="2017-06" db="EMBL/GenBank/DDBJ databases">
        <title>Ant-infecting Ophiocordyceps genomes reveal a high diversity of potential behavioral manipulation genes and a possible major role for enterotoxins.</title>
        <authorList>
            <person name="De Bekker C."/>
            <person name="Evans H.C."/>
            <person name="Brachmann A."/>
            <person name="Hughes D.P."/>
        </authorList>
    </citation>
    <scope>NUCLEOTIDE SEQUENCE [LARGE SCALE GENOMIC DNA]</scope>
    <source>
        <strain evidence="1 2">1348a</strain>
    </source>
</reference>
<dbReference type="EMBL" id="NJEU01000079">
    <property type="protein sequence ID" value="PHH82080.1"/>
    <property type="molecule type" value="Genomic_DNA"/>
</dbReference>
<evidence type="ECO:0000313" key="2">
    <source>
        <dbReference type="Proteomes" id="UP000224854"/>
    </source>
</evidence>
<proteinExistence type="predicted"/>
<comment type="caution">
    <text evidence="1">The sequence shown here is derived from an EMBL/GenBank/DDBJ whole genome shotgun (WGS) entry which is preliminary data.</text>
</comment>
<dbReference type="AlphaFoldDB" id="A0A2C5ZQI3"/>
<dbReference type="Proteomes" id="UP000224854">
    <property type="component" value="Unassembled WGS sequence"/>
</dbReference>
<keyword evidence="2" id="KW-1185">Reference proteome</keyword>
<evidence type="ECO:0000313" key="1">
    <source>
        <dbReference type="EMBL" id="PHH82080.1"/>
    </source>
</evidence>